<dbReference type="Proteomes" id="UP000184096">
    <property type="component" value="Chromosome I"/>
</dbReference>
<dbReference type="InterPro" id="IPR050463">
    <property type="entry name" value="Gfo/Idh/MocA_oxidrdct_glycsds"/>
</dbReference>
<evidence type="ECO:0000259" key="2">
    <source>
        <dbReference type="Pfam" id="PF01408"/>
    </source>
</evidence>
<dbReference type="GO" id="GO:0016491">
    <property type="term" value="F:oxidoreductase activity"/>
    <property type="evidence" value="ECO:0007669"/>
    <property type="project" value="UniProtKB-KW"/>
</dbReference>
<dbReference type="Pfam" id="PF22725">
    <property type="entry name" value="GFO_IDH_MocA_C3"/>
    <property type="match status" value="1"/>
</dbReference>
<dbReference type="PANTHER" id="PTHR43818">
    <property type="entry name" value="BCDNA.GH03377"/>
    <property type="match status" value="1"/>
</dbReference>
<dbReference type="RefSeq" id="WP_072822011.1">
    <property type="nucleotide sequence ID" value="NZ_LT670849.1"/>
</dbReference>
<dbReference type="Gene3D" id="3.30.360.10">
    <property type="entry name" value="Dihydrodipicolinate Reductase, domain 2"/>
    <property type="match status" value="1"/>
</dbReference>
<dbReference type="Pfam" id="PF01408">
    <property type="entry name" value="GFO_IDH_MocA"/>
    <property type="match status" value="1"/>
</dbReference>
<name>A0A1M7UH90_9BRAD</name>
<dbReference type="PANTHER" id="PTHR43818:SF11">
    <property type="entry name" value="BCDNA.GH03377"/>
    <property type="match status" value="1"/>
</dbReference>
<dbReference type="InterPro" id="IPR055170">
    <property type="entry name" value="GFO_IDH_MocA-like_dom"/>
</dbReference>
<reference evidence="5" key="1">
    <citation type="submission" date="2016-11" db="EMBL/GenBank/DDBJ databases">
        <authorList>
            <person name="Varghese N."/>
            <person name="Submissions S."/>
        </authorList>
    </citation>
    <scope>NUCLEOTIDE SEQUENCE [LARGE SCALE GENOMIC DNA]</scope>
    <source>
        <strain evidence="5">GAS401</strain>
    </source>
</reference>
<dbReference type="InterPro" id="IPR036291">
    <property type="entry name" value="NAD(P)-bd_dom_sf"/>
</dbReference>
<dbReference type="GO" id="GO:0000166">
    <property type="term" value="F:nucleotide binding"/>
    <property type="evidence" value="ECO:0007669"/>
    <property type="project" value="InterPro"/>
</dbReference>
<evidence type="ECO:0000313" key="4">
    <source>
        <dbReference type="EMBL" id="SHN82306.1"/>
    </source>
</evidence>
<sequence length="352" mass="38462">MVRIGIVGCNYGRLVQLPAFRLDPRCVVVALAGRDRARTAELARDANVALSFDRWEDLVEHQMIDAIAIATVPSLQPTIAVRALEVGKPVFAEKPMAADLVGATQMTRAAEATGLTTMLDFNFCEVLNWKKAKELLDDGAIGRLRHVEVNWNVENYATRMRLKNWKALSAEGGGALGNFVSHCFHYLEWFCGPIVKLSARLSGLPDDPAMETNAAVGLAFRSGAVGNIAMSCASYLGSGHRLEFYGEEGTLTLVNETADYMRGFKLNFGRRPATGLSPIVLIDDVDLGFPSDGRIAPVSRMATAFIDAVERRSPTSIAFANGLRVQTLLEAARRANDLGHWLDIEPVNTEQR</sequence>
<gene>
    <name evidence="4" type="ORF">SAMN05444170_5072</name>
</gene>
<organism evidence="4 5">
    <name type="scientific">Bradyrhizobium erythrophlei</name>
    <dbReference type="NCBI Taxonomy" id="1437360"/>
    <lineage>
        <taxon>Bacteria</taxon>
        <taxon>Pseudomonadati</taxon>
        <taxon>Pseudomonadota</taxon>
        <taxon>Alphaproteobacteria</taxon>
        <taxon>Hyphomicrobiales</taxon>
        <taxon>Nitrobacteraceae</taxon>
        <taxon>Bradyrhizobium</taxon>
    </lineage>
</organism>
<keyword evidence="5" id="KW-1185">Reference proteome</keyword>
<keyword evidence="1" id="KW-0560">Oxidoreductase</keyword>
<accession>A0A1M7UH90</accession>
<protein>
    <submittedName>
        <fullName evidence="4">Predicted dehydrogenase</fullName>
    </submittedName>
</protein>
<dbReference type="SUPFAM" id="SSF55347">
    <property type="entry name" value="Glyceraldehyde-3-phosphate dehydrogenase-like, C-terminal domain"/>
    <property type="match status" value="1"/>
</dbReference>
<dbReference type="Gene3D" id="3.40.50.720">
    <property type="entry name" value="NAD(P)-binding Rossmann-like Domain"/>
    <property type="match status" value="1"/>
</dbReference>
<evidence type="ECO:0000259" key="3">
    <source>
        <dbReference type="Pfam" id="PF22725"/>
    </source>
</evidence>
<evidence type="ECO:0000313" key="5">
    <source>
        <dbReference type="Proteomes" id="UP000184096"/>
    </source>
</evidence>
<dbReference type="EMBL" id="LT670849">
    <property type="protein sequence ID" value="SHN82306.1"/>
    <property type="molecule type" value="Genomic_DNA"/>
</dbReference>
<dbReference type="AlphaFoldDB" id="A0A1M7UH90"/>
<dbReference type="InterPro" id="IPR000683">
    <property type="entry name" value="Gfo/Idh/MocA-like_OxRdtase_N"/>
</dbReference>
<proteinExistence type="predicted"/>
<dbReference type="OrthoDB" id="9781031at2"/>
<feature type="domain" description="GFO/IDH/MocA-like oxidoreductase" evidence="3">
    <location>
        <begin position="129"/>
        <end position="251"/>
    </location>
</feature>
<evidence type="ECO:0000256" key="1">
    <source>
        <dbReference type="ARBA" id="ARBA00023002"/>
    </source>
</evidence>
<feature type="domain" description="Gfo/Idh/MocA-like oxidoreductase N-terminal" evidence="2">
    <location>
        <begin position="2"/>
        <end position="120"/>
    </location>
</feature>
<dbReference type="SUPFAM" id="SSF51735">
    <property type="entry name" value="NAD(P)-binding Rossmann-fold domains"/>
    <property type="match status" value="1"/>
</dbReference>